<dbReference type="EMBL" id="GBRH01164995">
    <property type="protein sequence ID" value="JAE32901.1"/>
    <property type="molecule type" value="Transcribed_RNA"/>
</dbReference>
<reference evidence="1" key="1">
    <citation type="submission" date="2014-09" db="EMBL/GenBank/DDBJ databases">
        <authorList>
            <person name="Magalhaes I.L.F."/>
            <person name="Oliveira U."/>
            <person name="Santos F.R."/>
            <person name="Vidigal T.H.D.A."/>
            <person name="Brescovit A.D."/>
            <person name="Santos A.J."/>
        </authorList>
    </citation>
    <scope>NUCLEOTIDE SEQUENCE</scope>
    <source>
        <tissue evidence="1">Shoot tissue taken approximately 20 cm above the soil surface</tissue>
    </source>
</reference>
<protein>
    <submittedName>
        <fullName evidence="1">Uncharacterized protein</fullName>
    </submittedName>
</protein>
<dbReference type="AlphaFoldDB" id="A0A0A9HDH4"/>
<proteinExistence type="predicted"/>
<accession>A0A0A9HDH4</accession>
<reference evidence="1" key="2">
    <citation type="journal article" date="2015" name="Data Brief">
        <title>Shoot transcriptome of the giant reed, Arundo donax.</title>
        <authorList>
            <person name="Barrero R.A."/>
            <person name="Guerrero F.D."/>
            <person name="Moolhuijzen P."/>
            <person name="Goolsby J.A."/>
            <person name="Tidwell J."/>
            <person name="Bellgard S.E."/>
            <person name="Bellgard M.I."/>
        </authorList>
    </citation>
    <scope>NUCLEOTIDE SEQUENCE</scope>
    <source>
        <tissue evidence="1">Shoot tissue taken approximately 20 cm above the soil surface</tissue>
    </source>
</reference>
<organism evidence="1">
    <name type="scientific">Arundo donax</name>
    <name type="common">Giant reed</name>
    <name type="synonym">Donax arundinaceus</name>
    <dbReference type="NCBI Taxonomy" id="35708"/>
    <lineage>
        <taxon>Eukaryota</taxon>
        <taxon>Viridiplantae</taxon>
        <taxon>Streptophyta</taxon>
        <taxon>Embryophyta</taxon>
        <taxon>Tracheophyta</taxon>
        <taxon>Spermatophyta</taxon>
        <taxon>Magnoliopsida</taxon>
        <taxon>Liliopsida</taxon>
        <taxon>Poales</taxon>
        <taxon>Poaceae</taxon>
        <taxon>PACMAD clade</taxon>
        <taxon>Arundinoideae</taxon>
        <taxon>Arundineae</taxon>
        <taxon>Arundo</taxon>
    </lineage>
</organism>
<sequence>MAFYIMDFFKCWQSVKIVLILSVLDSRYCTECAASRSRPAIAHRKEESQDKILEIIYVLFCVWLHDCDLGKISFSLEHMYE</sequence>
<name>A0A0A9HDH4_ARUDO</name>
<evidence type="ECO:0000313" key="1">
    <source>
        <dbReference type="EMBL" id="JAE32901.1"/>
    </source>
</evidence>